<dbReference type="RefSeq" id="WP_166668911.1">
    <property type="nucleotide sequence ID" value="NZ_SORF01000001.1"/>
</dbReference>
<dbReference type="InterPro" id="IPR026838">
    <property type="entry name" value="YheC/D"/>
</dbReference>
<dbReference type="AlphaFoldDB" id="A0A4R8LW02"/>
<dbReference type="Pfam" id="PF14398">
    <property type="entry name" value="ATPgrasp_YheCD"/>
    <property type="match status" value="1"/>
</dbReference>
<reference evidence="2 3" key="1">
    <citation type="submission" date="2019-03" db="EMBL/GenBank/DDBJ databases">
        <title>Genomic Encyclopedia of Type Strains, Phase IV (KMG-IV): sequencing the most valuable type-strain genomes for metagenomic binning, comparative biology and taxonomic classification.</title>
        <authorList>
            <person name="Goeker M."/>
        </authorList>
    </citation>
    <scope>NUCLEOTIDE SEQUENCE [LARGE SCALE GENOMIC DNA]</scope>
    <source>
        <strain evidence="2 3">DSM 17974</strain>
    </source>
</reference>
<proteinExistence type="predicted"/>
<organism evidence="2 3">
    <name type="scientific">Alicyclobacillus sacchari</name>
    <dbReference type="NCBI Taxonomy" id="392010"/>
    <lineage>
        <taxon>Bacteria</taxon>
        <taxon>Bacillati</taxon>
        <taxon>Bacillota</taxon>
        <taxon>Bacilli</taxon>
        <taxon>Bacillales</taxon>
        <taxon>Alicyclobacillaceae</taxon>
        <taxon>Alicyclobacillus</taxon>
    </lineage>
</organism>
<evidence type="ECO:0000256" key="1">
    <source>
        <dbReference type="SAM" id="MobiDB-lite"/>
    </source>
</evidence>
<protein>
    <submittedName>
        <fullName evidence="2">YheC/D-like protein</fullName>
    </submittedName>
</protein>
<evidence type="ECO:0000313" key="2">
    <source>
        <dbReference type="EMBL" id="TDY51025.1"/>
    </source>
</evidence>
<dbReference type="Proteomes" id="UP000294581">
    <property type="component" value="Unassembled WGS sequence"/>
</dbReference>
<gene>
    <name evidence="2" type="ORF">C7445_10116</name>
</gene>
<feature type="region of interest" description="Disordered" evidence="1">
    <location>
        <begin position="253"/>
        <end position="283"/>
    </location>
</feature>
<comment type="caution">
    <text evidence="2">The sequence shown here is derived from an EMBL/GenBank/DDBJ whole genome shotgun (WGS) entry which is preliminary data.</text>
</comment>
<name>A0A4R8LW02_9BACL</name>
<dbReference type="SUPFAM" id="SSF56059">
    <property type="entry name" value="Glutathione synthetase ATP-binding domain-like"/>
    <property type="match status" value="1"/>
</dbReference>
<keyword evidence="3" id="KW-1185">Reference proteome</keyword>
<dbReference type="Gene3D" id="3.30.470.20">
    <property type="entry name" value="ATP-grasp fold, B domain"/>
    <property type="match status" value="1"/>
</dbReference>
<dbReference type="EMBL" id="SORF01000001">
    <property type="protein sequence ID" value="TDY51025.1"/>
    <property type="molecule type" value="Genomic_DNA"/>
</dbReference>
<sequence>MARKPELGKWLLYRFFARNASARKHLPTTRKYSKKSLASMLQAYGAVYLKPAAGSRGRGVMKVWNDRQGRVIVQHTVRRPIAFATLDKANVHIRRSQGGNVYIVQQAVRLLQVKGRPMDVRVMMQRDRPGGKWLYSGMVAKIAGPSSIVTNVALSHGTVMSVDRALRQAGWTKEQIARTKSRLVQLAHAWAKHFDTYQPYRELGFDVAIDVEGGIWLLEENTGPSHRLFAKNIDGLADYRRIQYRWGRYEQARRRNGPRQCSTPSCGPLPDARKAVTTRQSIS</sequence>
<evidence type="ECO:0000313" key="3">
    <source>
        <dbReference type="Proteomes" id="UP000294581"/>
    </source>
</evidence>
<accession>A0A4R8LW02</accession>